<dbReference type="InterPro" id="IPR011990">
    <property type="entry name" value="TPR-like_helical_dom_sf"/>
</dbReference>
<keyword evidence="3" id="KW-0732">Signal</keyword>
<dbReference type="Proteomes" id="UP001207742">
    <property type="component" value="Unassembled WGS sequence"/>
</dbReference>
<protein>
    <submittedName>
        <fullName evidence="8">RagB/SusD family nutrient uptake outer membrane protein</fullName>
    </submittedName>
</protein>
<sequence length="451" mass="51825">MKANGMLLFLLSIVISACQKDWLDAKPISNIVVPTTLSDCQGLLDNLLVNNLDDPSLGEMGSDNYILKDKVIPTVGLVEKNAYLWKVDVFENQPVDDWNIQYTKILYANTALDGVGKIDRIPSNIVEWDNVKGSALFNRAYANFNLSQIFAKVYDHTSSNEDLGIPIRTTVNLNDRVGRGTLEKTYQYIIDDLKTATAMLPLLPVRKIRPSKSACYGMLSRVYLAMQQFDKSLLYADSCIHIFGELLDYNKLDTTPIFPFNVYNDEVIYHRTLMSMLGLTHLSDIDTTLYKSYQQNDLRRNFFFKIRNGRLRFTGSYTQSYVGFGGLALDEVYLNKSECEIRLGDVKKGVESLNTLLRKRWKEGTYKEIKVNDASEALSIVLRERRKELLMRGIRWSDLRRLNKDPRIEKIVLSRFSNGVMYHLLPNDKKYVYPIPTNEILLNNMPQNSRE</sequence>
<comment type="subcellular location">
    <subcellularLocation>
        <location evidence="1">Cell outer membrane</location>
    </subcellularLocation>
</comment>
<feature type="domain" description="RagB/SusD" evidence="6">
    <location>
        <begin position="331"/>
        <end position="443"/>
    </location>
</feature>
<evidence type="ECO:0000313" key="8">
    <source>
        <dbReference type="EMBL" id="MCW3486204.1"/>
    </source>
</evidence>
<dbReference type="Pfam" id="PF07980">
    <property type="entry name" value="SusD_RagB"/>
    <property type="match status" value="1"/>
</dbReference>
<name>A0ABT3IR57_9BACT</name>
<comment type="similarity">
    <text evidence="2">Belongs to the SusD family.</text>
</comment>
<keyword evidence="5" id="KW-0998">Cell outer membrane</keyword>
<evidence type="ECO:0000256" key="3">
    <source>
        <dbReference type="ARBA" id="ARBA00022729"/>
    </source>
</evidence>
<dbReference type="InterPro" id="IPR033985">
    <property type="entry name" value="SusD-like_N"/>
</dbReference>
<dbReference type="Pfam" id="PF14322">
    <property type="entry name" value="SusD-like_3"/>
    <property type="match status" value="1"/>
</dbReference>
<evidence type="ECO:0000256" key="2">
    <source>
        <dbReference type="ARBA" id="ARBA00006275"/>
    </source>
</evidence>
<keyword evidence="9" id="KW-1185">Reference proteome</keyword>
<evidence type="ECO:0000259" key="7">
    <source>
        <dbReference type="Pfam" id="PF14322"/>
    </source>
</evidence>
<dbReference type="EMBL" id="JAPDNS010000002">
    <property type="protein sequence ID" value="MCW3486204.1"/>
    <property type="molecule type" value="Genomic_DNA"/>
</dbReference>
<organism evidence="8 9">
    <name type="scientific">Chitinophaga nivalis</name>
    <dbReference type="NCBI Taxonomy" id="2991709"/>
    <lineage>
        <taxon>Bacteria</taxon>
        <taxon>Pseudomonadati</taxon>
        <taxon>Bacteroidota</taxon>
        <taxon>Chitinophagia</taxon>
        <taxon>Chitinophagales</taxon>
        <taxon>Chitinophagaceae</taxon>
        <taxon>Chitinophaga</taxon>
    </lineage>
</organism>
<gene>
    <name evidence="8" type="ORF">OL497_20040</name>
</gene>
<keyword evidence="4" id="KW-0472">Membrane</keyword>
<reference evidence="8 9" key="1">
    <citation type="submission" date="2022-10" db="EMBL/GenBank/DDBJ databases">
        <title>Chitinophaga nivalis PC15 sp. nov., isolated from Pyeongchang county, South Korea.</title>
        <authorList>
            <person name="Trinh H.N."/>
        </authorList>
    </citation>
    <scope>NUCLEOTIDE SEQUENCE [LARGE SCALE GENOMIC DNA]</scope>
    <source>
        <strain evidence="8 9">PC14</strain>
    </source>
</reference>
<dbReference type="RefSeq" id="WP_264733020.1">
    <property type="nucleotide sequence ID" value="NZ_JAPDNR010000001.1"/>
</dbReference>
<dbReference type="Gene3D" id="1.25.40.390">
    <property type="match status" value="1"/>
</dbReference>
<feature type="domain" description="SusD-like N-terminal" evidence="7">
    <location>
        <begin position="21"/>
        <end position="224"/>
    </location>
</feature>
<dbReference type="InterPro" id="IPR012944">
    <property type="entry name" value="SusD_RagB_dom"/>
</dbReference>
<dbReference type="SUPFAM" id="SSF48452">
    <property type="entry name" value="TPR-like"/>
    <property type="match status" value="1"/>
</dbReference>
<evidence type="ECO:0000259" key="6">
    <source>
        <dbReference type="Pfam" id="PF07980"/>
    </source>
</evidence>
<dbReference type="PROSITE" id="PS51257">
    <property type="entry name" value="PROKAR_LIPOPROTEIN"/>
    <property type="match status" value="1"/>
</dbReference>
<comment type="caution">
    <text evidence="8">The sequence shown here is derived from an EMBL/GenBank/DDBJ whole genome shotgun (WGS) entry which is preliminary data.</text>
</comment>
<evidence type="ECO:0000313" key="9">
    <source>
        <dbReference type="Proteomes" id="UP001207742"/>
    </source>
</evidence>
<evidence type="ECO:0000256" key="1">
    <source>
        <dbReference type="ARBA" id="ARBA00004442"/>
    </source>
</evidence>
<evidence type="ECO:0000256" key="4">
    <source>
        <dbReference type="ARBA" id="ARBA00023136"/>
    </source>
</evidence>
<evidence type="ECO:0000256" key="5">
    <source>
        <dbReference type="ARBA" id="ARBA00023237"/>
    </source>
</evidence>
<accession>A0ABT3IR57</accession>
<proteinExistence type="inferred from homology"/>